<accession>A0ABN8EUN9</accession>
<comment type="caution">
    <text evidence="1">The sequence shown here is derived from an EMBL/GenBank/DDBJ whole genome shotgun (WGS) entry which is preliminary data.</text>
</comment>
<name>A0ABN8EUN9_9BACT</name>
<evidence type="ECO:0008006" key="3">
    <source>
        <dbReference type="Google" id="ProtNLM"/>
    </source>
</evidence>
<dbReference type="EMBL" id="CAKLPY010000002">
    <property type="protein sequence ID" value="CAH0996752.1"/>
    <property type="molecule type" value="Genomic_DNA"/>
</dbReference>
<reference evidence="1" key="1">
    <citation type="submission" date="2021-12" db="EMBL/GenBank/DDBJ databases">
        <authorList>
            <person name="Rodrigo-Torres L."/>
            <person name="Arahal R. D."/>
            <person name="Lucena T."/>
        </authorList>
    </citation>
    <scope>NUCLEOTIDE SEQUENCE</scope>
    <source>
        <strain evidence="1">CECT 8858</strain>
    </source>
</reference>
<proteinExistence type="predicted"/>
<organism evidence="1 2">
    <name type="scientific">Emticicia aquatica</name>
    <dbReference type="NCBI Taxonomy" id="1681835"/>
    <lineage>
        <taxon>Bacteria</taxon>
        <taxon>Pseudomonadati</taxon>
        <taxon>Bacteroidota</taxon>
        <taxon>Cytophagia</taxon>
        <taxon>Cytophagales</taxon>
        <taxon>Leadbetterellaceae</taxon>
        <taxon>Emticicia</taxon>
    </lineage>
</organism>
<evidence type="ECO:0000313" key="2">
    <source>
        <dbReference type="Proteomes" id="UP000837932"/>
    </source>
</evidence>
<evidence type="ECO:0000313" key="1">
    <source>
        <dbReference type="EMBL" id="CAH0996752.1"/>
    </source>
</evidence>
<dbReference type="RefSeq" id="WP_238807304.1">
    <property type="nucleotide sequence ID" value="NZ_CAKLPY010000002.1"/>
</dbReference>
<dbReference type="Proteomes" id="UP000837932">
    <property type="component" value="Unassembled WGS sequence"/>
</dbReference>
<dbReference type="Gene3D" id="2.40.160.130">
    <property type="entry name" value="Capsule assembly protein Wzi"/>
    <property type="match status" value="1"/>
</dbReference>
<dbReference type="InterPro" id="IPR038636">
    <property type="entry name" value="Wzi_sf"/>
</dbReference>
<keyword evidence="2" id="KW-1185">Reference proteome</keyword>
<protein>
    <recommendedName>
        <fullName evidence="3">Capsule assembly protein Wzi</fullName>
    </recommendedName>
</protein>
<sequence>MIKYIYACCLLLLYTIDSIGQNTNYQLESGLLISNSKTSPFWLRSNQYGIVPVESQFLTIRGGLWKDYKNNYAIPSDTSKITIARKSKFSYGYGLQMVVNAGKINQILFPEAYFKVRFKAFELYAGRRREIFGIVDSTLSSGSFIWSGNALPMPKLQLSTIGYAPIGKHKVLAVNMGYAHGWFDNSTALKNSYLHQKWFYAKIGKPSWKINVLGGFNHQVQWGGSLDLPFRLSSVVDNRLPSTFSDYLYLVSGISLNYTERQKRINLSNYTSYDLTNRVGNHIGTIDIGAEIKIKKYRLMLYKQSVYDDGTLVSLSNVSDGLYGFSIANNEYFNQNKLIFKKLVLEVFNSQNQGGSLGPEQGIDELRGRDDYFNHGQFINGWAYGKNGVGSPFILPQITIKNDLPQNYIYDNPILFFTNNNRVASIYGALSLGYLDNIVNQTRFSLSRNWGTYRTPFESTIKQFSFANTTTVFHQATNLYYNCSFGFDSGLLLPNSFGVYFGVKKKLN</sequence>
<gene>
    <name evidence="1" type="ORF">EMA8858_02887</name>
</gene>